<feature type="transmembrane region" description="Helical" evidence="7">
    <location>
        <begin position="21"/>
        <end position="45"/>
    </location>
</feature>
<dbReference type="GO" id="GO:0016887">
    <property type="term" value="F:ATP hydrolysis activity"/>
    <property type="evidence" value="ECO:0007669"/>
    <property type="project" value="InterPro"/>
</dbReference>
<dbReference type="SUPFAM" id="SSF52540">
    <property type="entry name" value="P-loop containing nucleoside triphosphate hydrolases"/>
    <property type="match status" value="1"/>
</dbReference>
<dbReference type="GO" id="GO:0005886">
    <property type="term" value="C:plasma membrane"/>
    <property type="evidence" value="ECO:0007669"/>
    <property type="project" value="UniProtKB-SubCell"/>
</dbReference>
<evidence type="ECO:0000259" key="9">
    <source>
        <dbReference type="PROSITE" id="PS50929"/>
    </source>
</evidence>
<protein>
    <submittedName>
        <fullName evidence="10">ATP-binding cassette domain-containing protein</fullName>
    </submittedName>
</protein>
<keyword evidence="2 7" id="KW-0812">Transmembrane</keyword>
<feature type="transmembrane region" description="Helical" evidence="7">
    <location>
        <begin position="138"/>
        <end position="158"/>
    </location>
</feature>
<evidence type="ECO:0000256" key="7">
    <source>
        <dbReference type="SAM" id="Phobius"/>
    </source>
</evidence>
<evidence type="ECO:0000256" key="4">
    <source>
        <dbReference type="ARBA" id="ARBA00022840"/>
    </source>
</evidence>
<dbReference type="GO" id="GO:0005524">
    <property type="term" value="F:ATP binding"/>
    <property type="evidence" value="ECO:0007669"/>
    <property type="project" value="UniProtKB-KW"/>
</dbReference>
<feature type="transmembrane region" description="Helical" evidence="7">
    <location>
        <begin position="65"/>
        <end position="86"/>
    </location>
</feature>
<reference evidence="10" key="2">
    <citation type="submission" date="2021-04" db="EMBL/GenBank/DDBJ databases">
        <authorList>
            <person name="Gilroy R."/>
        </authorList>
    </citation>
    <scope>NUCLEOTIDE SEQUENCE</scope>
    <source>
        <strain evidence="10">USAMLcec2-132</strain>
    </source>
</reference>
<evidence type="ECO:0000313" key="11">
    <source>
        <dbReference type="Proteomes" id="UP000823891"/>
    </source>
</evidence>
<comment type="caution">
    <text evidence="10">The sequence shown here is derived from an EMBL/GenBank/DDBJ whole genome shotgun (WGS) entry which is preliminary data.</text>
</comment>
<evidence type="ECO:0000256" key="5">
    <source>
        <dbReference type="ARBA" id="ARBA00022989"/>
    </source>
</evidence>
<evidence type="ECO:0000256" key="3">
    <source>
        <dbReference type="ARBA" id="ARBA00022741"/>
    </source>
</evidence>
<dbReference type="InterPro" id="IPR036640">
    <property type="entry name" value="ABC1_TM_sf"/>
</dbReference>
<gene>
    <name evidence="10" type="ORF">H9761_12660</name>
</gene>
<evidence type="ECO:0000313" key="10">
    <source>
        <dbReference type="EMBL" id="HJC24545.1"/>
    </source>
</evidence>
<dbReference type="AlphaFoldDB" id="A0A9D2NH07"/>
<evidence type="ECO:0000259" key="8">
    <source>
        <dbReference type="PROSITE" id="PS50893"/>
    </source>
</evidence>
<evidence type="ECO:0000256" key="1">
    <source>
        <dbReference type="ARBA" id="ARBA00004651"/>
    </source>
</evidence>
<dbReference type="PANTHER" id="PTHR24221">
    <property type="entry name" value="ATP-BINDING CASSETTE SUB-FAMILY B"/>
    <property type="match status" value="1"/>
</dbReference>
<dbReference type="Gene3D" id="1.20.1560.10">
    <property type="entry name" value="ABC transporter type 1, transmembrane domain"/>
    <property type="match status" value="1"/>
</dbReference>
<dbReference type="Pfam" id="PF00664">
    <property type="entry name" value="ABC_membrane"/>
    <property type="match status" value="1"/>
</dbReference>
<feature type="domain" description="ABC transmembrane type-1" evidence="9">
    <location>
        <begin position="30"/>
        <end position="310"/>
    </location>
</feature>
<proteinExistence type="predicted"/>
<keyword evidence="4 10" id="KW-0067">ATP-binding</keyword>
<keyword evidence="3" id="KW-0547">Nucleotide-binding</keyword>
<feature type="transmembrane region" description="Helical" evidence="7">
    <location>
        <begin position="164"/>
        <end position="186"/>
    </location>
</feature>
<dbReference type="Proteomes" id="UP000823891">
    <property type="component" value="Unassembled WGS sequence"/>
</dbReference>
<keyword evidence="5 7" id="KW-1133">Transmembrane helix</keyword>
<evidence type="ECO:0000256" key="6">
    <source>
        <dbReference type="ARBA" id="ARBA00023136"/>
    </source>
</evidence>
<dbReference type="PROSITE" id="PS50893">
    <property type="entry name" value="ABC_TRANSPORTER_2"/>
    <property type="match status" value="1"/>
</dbReference>
<dbReference type="PROSITE" id="PS00211">
    <property type="entry name" value="ABC_TRANSPORTER_1"/>
    <property type="match status" value="1"/>
</dbReference>
<dbReference type="PROSITE" id="PS50929">
    <property type="entry name" value="ABC_TM1F"/>
    <property type="match status" value="1"/>
</dbReference>
<dbReference type="SUPFAM" id="SSF90123">
    <property type="entry name" value="ABC transporter transmembrane region"/>
    <property type="match status" value="1"/>
</dbReference>
<dbReference type="InterPro" id="IPR003593">
    <property type="entry name" value="AAA+_ATPase"/>
</dbReference>
<comment type="subcellular location">
    <subcellularLocation>
        <location evidence="1">Cell membrane</location>
        <topology evidence="1">Multi-pass membrane protein</topology>
    </subcellularLocation>
</comment>
<reference evidence="10" key="1">
    <citation type="journal article" date="2021" name="PeerJ">
        <title>Extensive microbial diversity within the chicken gut microbiome revealed by metagenomics and culture.</title>
        <authorList>
            <person name="Gilroy R."/>
            <person name="Ravi A."/>
            <person name="Getino M."/>
            <person name="Pursley I."/>
            <person name="Horton D.L."/>
            <person name="Alikhan N.F."/>
            <person name="Baker D."/>
            <person name="Gharbi K."/>
            <person name="Hall N."/>
            <person name="Watson M."/>
            <person name="Adriaenssens E.M."/>
            <person name="Foster-Nyarko E."/>
            <person name="Jarju S."/>
            <person name="Secka A."/>
            <person name="Antonio M."/>
            <person name="Oren A."/>
            <person name="Chaudhuri R.R."/>
            <person name="La Ragione R."/>
            <person name="Hildebrand F."/>
            <person name="Pallen M.J."/>
        </authorList>
    </citation>
    <scope>NUCLEOTIDE SEQUENCE</scope>
    <source>
        <strain evidence="10">USAMLcec2-132</strain>
    </source>
</reference>
<organism evidence="10 11">
    <name type="scientific">Candidatus Eisenbergiella merdavium</name>
    <dbReference type="NCBI Taxonomy" id="2838551"/>
    <lineage>
        <taxon>Bacteria</taxon>
        <taxon>Bacillati</taxon>
        <taxon>Bacillota</taxon>
        <taxon>Clostridia</taxon>
        <taxon>Lachnospirales</taxon>
        <taxon>Lachnospiraceae</taxon>
        <taxon>Eisenbergiella</taxon>
    </lineage>
</organism>
<dbReference type="InterPro" id="IPR017871">
    <property type="entry name" value="ABC_transporter-like_CS"/>
</dbReference>
<name>A0A9D2NH07_9FIRM</name>
<dbReference type="GO" id="GO:0140359">
    <property type="term" value="F:ABC-type transporter activity"/>
    <property type="evidence" value="ECO:0007669"/>
    <property type="project" value="InterPro"/>
</dbReference>
<dbReference type="SMART" id="SM00382">
    <property type="entry name" value="AAA"/>
    <property type="match status" value="1"/>
</dbReference>
<dbReference type="InterPro" id="IPR027417">
    <property type="entry name" value="P-loop_NTPase"/>
</dbReference>
<dbReference type="InterPro" id="IPR011527">
    <property type="entry name" value="ABC1_TM_dom"/>
</dbReference>
<feature type="domain" description="ABC transporter" evidence="8">
    <location>
        <begin position="341"/>
        <end position="537"/>
    </location>
</feature>
<dbReference type="PANTHER" id="PTHR24221:SF654">
    <property type="entry name" value="ATP-BINDING CASSETTE SUB-FAMILY B MEMBER 6"/>
    <property type="match status" value="1"/>
</dbReference>
<dbReference type="EMBL" id="DWWS01000045">
    <property type="protein sequence ID" value="HJC24545.1"/>
    <property type="molecule type" value="Genomic_DNA"/>
</dbReference>
<dbReference type="InterPro" id="IPR003439">
    <property type="entry name" value="ABC_transporter-like_ATP-bd"/>
</dbReference>
<evidence type="ECO:0000256" key="2">
    <source>
        <dbReference type="ARBA" id="ARBA00022692"/>
    </source>
</evidence>
<dbReference type="Pfam" id="PF00005">
    <property type="entry name" value="ABC_tran"/>
    <property type="match status" value="1"/>
</dbReference>
<accession>A0A9D2NH07</accession>
<dbReference type="CDD" id="cd03228">
    <property type="entry name" value="ABCC_MRP_Like"/>
    <property type="match status" value="1"/>
</dbReference>
<sequence length="537" mass="59902">MKINGHQRRKQQTLSRVMKECAGALRLPLFLNTVTAILTGTLGIVTANTLGNFADAVFELNISLGFQNAIILAICIIAVVLIAPGLGMLSDFIMLKDALRHDNIVFGHYLDKDPEKAMTLNKGEVQYQLEDAPNDLRIYLVSILSKILSFPFCLGYLLYCSGRISWLLTGFMFLLVAIKLVTPLFFKESLAKFDRQEKEYLTVRNGCEADAITAPHMIKLLGIKNSVIDRMRKLFQSYYEETAAKKISCSVFFEQAKEFMNHFTMILMLLSGAIMVAFGTVSPGELAAMLAYLTVAQTLLNDIVDIIQNYPFLINAANRVGEFYDNPEIIPDHSVEHFSNVKGENLAFAYSGKIVFENLDFSICRGDKAAVCGENGHGKSTLIKIICGLLKSYNGSLKAGDEDFKSVNIEDWRRIIAFAPQVPFLFSTTVRENVMISNSDIDRNTADALMDDFGILDLADRYIDSNSKLSGGEKQKISIIRALLKESEVLILDEPSNHLDQNSVNILKKYISQTPKTVILISHDPSLLDIADRFIQV</sequence>
<keyword evidence="6 7" id="KW-0472">Membrane</keyword>
<feature type="transmembrane region" description="Helical" evidence="7">
    <location>
        <begin position="266"/>
        <end position="293"/>
    </location>
</feature>
<dbReference type="Gene3D" id="3.40.50.300">
    <property type="entry name" value="P-loop containing nucleotide triphosphate hydrolases"/>
    <property type="match status" value="1"/>
</dbReference>
<dbReference type="InterPro" id="IPR039421">
    <property type="entry name" value="Type_1_exporter"/>
</dbReference>